<accession>A0A0V1GWZ2</accession>
<evidence type="ECO:0000313" key="1">
    <source>
        <dbReference type="EMBL" id="KRZ02687.1"/>
    </source>
</evidence>
<proteinExistence type="predicted"/>
<dbReference type="Proteomes" id="UP000054805">
    <property type="component" value="Unassembled WGS sequence"/>
</dbReference>
<dbReference type="AlphaFoldDB" id="A0A0V1GWZ2"/>
<dbReference type="EMBL" id="JYDS01000559">
    <property type="protein sequence ID" value="KRZ02687.1"/>
    <property type="molecule type" value="Genomic_DNA"/>
</dbReference>
<reference evidence="1 2" key="1">
    <citation type="submission" date="2015-01" db="EMBL/GenBank/DDBJ databases">
        <title>Evolution of Trichinella species and genotypes.</title>
        <authorList>
            <person name="Korhonen P.K."/>
            <person name="Edoardo P."/>
            <person name="Giuseppe L.R."/>
            <person name="Gasser R.B."/>
        </authorList>
    </citation>
    <scope>NUCLEOTIDE SEQUENCE [LARGE SCALE GENOMIC DNA]</scope>
    <source>
        <strain evidence="1">ISS588</strain>
    </source>
</reference>
<name>A0A0V1GWZ2_TRIPS</name>
<comment type="caution">
    <text evidence="1">The sequence shown here is derived from an EMBL/GenBank/DDBJ whole genome shotgun (WGS) entry which is preliminary data.</text>
</comment>
<organism evidence="1 2">
    <name type="scientific">Trichinella pseudospiralis</name>
    <name type="common">Parasitic roundworm</name>
    <dbReference type="NCBI Taxonomy" id="6337"/>
    <lineage>
        <taxon>Eukaryota</taxon>
        <taxon>Metazoa</taxon>
        <taxon>Ecdysozoa</taxon>
        <taxon>Nematoda</taxon>
        <taxon>Enoplea</taxon>
        <taxon>Dorylaimia</taxon>
        <taxon>Trichinellida</taxon>
        <taxon>Trichinellidae</taxon>
        <taxon>Trichinella</taxon>
    </lineage>
</organism>
<protein>
    <submittedName>
        <fullName evidence="1">Uncharacterized protein</fullName>
    </submittedName>
</protein>
<keyword evidence="2" id="KW-1185">Reference proteome</keyword>
<gene>
    <name evidence="1" type="ORF">T4B_12649</name>
</gene>
<sequence>MSMNEIFTNRLLDFLLQINIHKIYPLSSVKWSRNCTVDPYINLDWRIRAALQSFREKYLGSMDNVVVVFVDKSLESVLRRIGIQSQVLFKLHAPTVNDDSPLTELNIRK</sequence>
<evidence type="ECO:0000313" key="2">
    <source>
        <dbReference type="Proteomes" id="UP000054805"/>
    </source>
</evidence>